<dbReference type="PANTHER" id="PTHR35011:SF2">
    <property type="entry name" value="2,3-DIKETO-L-GULONATE TRAP TRANSPORTER SMALL PERMEASE PROTEIN YIAM"/>
    <property type="match status" value="1"/>
</dbReference>
<dbReference type="InterPro" id="IPR007387">
    <property type="entry name" value="TRAP_DctQ"/>
</dbReference>
<dbReference type="PANTHER" id="PTHR35011">
    <property type="entry name" value="2,3-DIKETO-L-GULONATE TRAP TRANSPORTER SMALL PERMEASE PROTEIN YIAM"/>
    <property type="match status" value="1"/>
</dbReference>
<evidence type="ECO:0000259" key="10">
    <source>
        <dbReference type="Pfam" id="PF04290"/>
    </source>
</evidence>
<keyword evidence="5 9" id="KW-0812">Transmembrane</keyword>
<feature type="transmembrane region" description="Helical" evidence="9">
    <location>
        <begin position="85"/>
        <end position="108"/>
    </location>
</feature>
<evidence type="ECO:0000313" key="11">
    <source>
        <dbReference type="EMBL" id="KKK36897.1"/>
    </source>
</evidence>
<dbReference type="InterPro" id="IPR055348">
    <property type="entry name" value="DctQ"/>
</dbReference>
<evidence type="ECO:0000256" key="3">
    <source>
        <dbReference type="ARBA" id="ARBA00022475"/>
    </source>
</evidence>
<comment type="caution">
    <text evidence="11">The sequence shown here is derived from an EMBL/GenBank/DDBJ whole genome shotgun (WGS) entry which is preliminary data.</text>
</comment>
<comment type="subcellular location">
    <subcellularLocation>
        <location evidence="1">Cell inner membrane</location>
        <topology evidence="1">Multi-pass membrane protein</topology>
    </subcellularLocation>
</comment>
<sequence>MNLFMKTVNSITAVNKWAAYIIAYVMVGMVFIFAAARTVGSPIVGDIELVQFTMVLMIVFSLAYTEKTDSHVSITLIFDRLPAKVQLVLLLLARVLTLLFCAIVCWVFISKMNYLSTSSLLGIVFYPFRILLVIGFFAWGLEAFRMFLLELARGKKDASLGIENEDNKQLVSGE</sequence>
<evidence type="ECO:0000256" key="6">
    <source>
        <dbReference type="ARBA" id="ARBA00022989"/>
    </source>
</evidence>
<dbReference type="GO" id="GO:0005886">
    <property type="term" value="C:plasma membrane"/>
    <property type="evidence" value="ECO:0007669"/>
    <property type="project" value="UniProtKB-SubCell"/>
</dbReference>
<accession>A0A0M2SVB2</accession>
<evidence type="ECO:0000256" key="9">
    <source>
        <dbReference type="SAM" id="Phobius"/>
    </source>
</evidence>
<feature type="transmembrane region" description="Helical" evidence="9">
    <location>
        <begin position="17"/>
        <end position="35"/>
    </location>
</feature>
<evidence type="ECO:0000256" key="1">
    <source>
        <dbReference type="ARBA" id="ARBA00004429"/>
    </source>
</evidence>
<feature type="domain" description="Tripartite ATP-independent periplasmic transporters DctQ component" evidence="10">
    <location>
        <begin position="26"/>
        <end position="149"/>
    </location>
</feature>
<dbReference type="PATRIC" id="fig|1408103.3.peg.3737"/>
<dbReference type="OrthoDB" id="2883568at2"/>
<evidence type="ECO:0000256" key="7">
    <source>
        <dbReference type="ARBA" id="ARBA00023136"/>
    </source>
</evidence>
<keyword evidence="3" id="KW-1003">Cell membrane</keyword>
<dbReference type="GO" id="GO:0022857">
    <property type="term" value="F:transmembrane transporter activity"/>
    <property type="evidence" value="ECO:0007669"/>
    <property type="project" value="TreeGrafter"/>
</dbReference>
<dbReference type="GO" id="GO:0015740">
    <property type="term" value="P:C4-dicarboxylate transport"/>
    <property type="evidence" value="ECO:0007669"/>
    <property type="project" value="TreeGrafter"/>
</dbReference>
<evidence type="ECO:0000313" key="12">
    <source>
        <dbReference type="Proteomes" id="UP000034166"/>
    </source>
</evidence>
<protein>
    <recommendedName>
        <fullName evidence="10">Tripartite ATP-independent periplasmic transporters DctQ component domain-containing protein</fullName>
    </recommendedName>
</protein>
<organism evidence="11 12">
    <name type="scientific">Mesobacillus campisalis</name>
    <dbReference type="NCBI Taxonomy" id="1408103"/>
    <lineage>
        <taxon>Bacteria</taxon>
        <taxon>Bacillati</taxon>
        <taxon>Bacillota</taxon>
        <taxon>Bacilli</taxon>
        <taxon>Bacillales</taxon>
        <taxon>Bacillaceae</taxon>
        <taxon>Mesobacillus</taxon>
    </lineage>
</organism>
<dbReference type="RefSeq" id="WP_046524920.1">
    <property type="nucleotide sequence ID" value="NZ_LAYY01000020.1"/>
</dbReference>
<feature type="transmembrane region" description="Helical" evidence="9">
    <location>
        <begin position="47"/>
        <end position="65"/>
    </location>
</feature>
<evidence type="ECO:0000256" key="5">
    <source>
        <dbReference type="ARBA" id="ARBA00022692"/>
    </source>
</evidence>
<keyword evidence="4" id="KW-0997">Cell inner membrane</keyword>
<gene>
    <name evidence="11" type="ORF">WQ57_16795</name>
</gene>
<dbReference type="Pfam" id="PF04290">
    <property type="entry name" value="DctQ"/>
    <property type="match status" value="1"/>
</dbReference>
<keyword evidence="6 9" id="KW-1133">Transmembrane helix</keyword>
<comment type="similarity">
    <text evidence="8">Belongs to the TRAP transporter small permease family.</text>
</comment>
<evidence type="ECO:0000256" key="8">
    <source>
        <dbReference type="ARBA" id="ARBA00038436"/>
    </source>
</evidence>
<reference evidence="11 12" key="1">
    <citation type="submission" date="2015-04" db="EMBL/GenBank/DDBJ databases">
        <title>Taxonomic description and genome sequence of Bacillus campisalis sp. nov., a novel member of the genus Bacillus isolated from solar saltern.</title>
        <authorList>
            <person name="Mathan Kumar R."/>
            <person name="Kaur G."/>
            <person name="Kumar A."/>
            <person name="Singh N.K."/>
            <person name="Kaur N."/>
            <person name="Kumar N."/>
            <person name="Mayilraj S."/>
        </authorList>
    </citation>
    <scope>NUCLEOTIDE SEQUENCE [LARGE SCALE GENOMIC DNA]</scope>
    <source>
        <strain evidence="11 12">SA2-6</strain>
    </source>
</reference>
<dbReference type="Proteomes" id="UP000034166">
    <property type="component" value="Unassembled WGS sequence"/>
</dbReference>
<keyword evidence="2" id="KW-0813">Transport</keyword>
<name>A0A0M2SVB2_9BACI</name>
<keyword evidence="12" id="KW-1185">Reference proteome</keyword>
<evidence type="ECO:0000256" key="4">
    <source>
        <dbReference type="ARBA" id="ARBA00022519"/>
    </source>
</evidence>
<dbReference type="AlphaFoldDB" id="A0A0M2SVB2"/>
<evidence type="ECO:0000256" key="2">
    <source>
        <dbReference type="ARBA" id="ARBA00022448"/>
    </source>
</evidence>
<proteinExistence type="inferred from homology"/>
<dbReference type="EMBL" id="LAYY01000020">
    <property type="protein sequence ID" value="KKK36897.1"/>
    <property type="molecule type" value="Genomic_DNA"/>
</dbReference>
<keyword evidence="7 9" id="KW-0472">Membrane</keyword>
<feature type="transmembrane region" description="Helical" evidence="9">
    <location>
        <begin position="120"/>
        <end position="141"/>
    </location>
</feature>